<dbReference type="OrthoDB" id="3806873at2"/>
<keyword evidence="2" id="KW-0808">Transferase</keyword>
<dbReference type="Proteomes" id="UP000245697">
    <property type="component" value="Unassembled WGS sequence"/>
</dbReference>
<dbReference type="EMBL" id="QGGR01000011">
    <property type="protein sequence ID" value="PWK45112.1"/>
    <property type="molecule type" value="Genomic_DNA"/>
</dbReference>
<organism evidence="2 3">
    <name type="scientific">Actinoplanes xinjiangensis</name>
    <dbReference type="NCBI Taxonomy" id="512350"/>
    <lineage>
        <taxon>Bacteria</taxon>
        <taxon>Bacillati</taxon>
        <taxon>Actinomycetota</taxon>
        <taxon>Actinomycetes</taxon>
        <taxon>Micromonosporales</taxon>
        <taxon>Micromonosporaceae</taxon>
        <taxon>Actinoplanes</taxon>
    </lineage>
</organism>
<keyword evidence="3" id="KW-1185">Reference proteome</keyword>
<dbReference type="AlphaFoldDB" id="A0A316F9Y4"/>
<evidence type="ECO:0000313" key="2">
    <source>
        <dbReference type="EMBL" id="PWK45112.1"/>
    </source>
</evidence>
<feature type="domain" description="Aminoglycoside phosphotransferase" evidence="1">
    <location>
        <begin position="31"/>
        <end position="217"/>
    </location>
</feature>
<dbReference type="GO" id="GO:0016740">
    <property type="term" value="F:transferase activity"/>
    <property type="evidence" value="ECO:0007669"/>
    <property type="project" value="UniProtKB-KW"/>
</dbReference>
<comment type="caution">
    <text evidence="2">The sequence shown here is derived from an EMBL/GenBank/DDBJ whole genome shotgun (WGS) entry which is preliminary data.</text>
</comment>
<protein>
    <submittedName>
        <fullName evidence="2">Phosphotransferase family enzyme</fullName>
    </submittedName>
</protein>
<name>A0A316F9Y4_9ACTN</name>
<gene>
    <name evidence="2" type="ORF">BC793_11185</name>
</gene>
<accession>A0A316F9Y4</accession>
<evidence type="ECO:0000313" key="3">
    <source>
        <dbReference type="Proteomes" id="UP000245697"/>
    </source>
</evidence>
<dbReference type="RefSeq" id="WP_158319344.1">
    <property type="nucleotide sequence ID" value="NZ_BONA01000061.1"/>
</dbReference>
<sequence>MTPFTVWRLENRRALTDRVNGTWAADRDGLPVIVKFFTEQDWRYPLRVAAALRAQGWPTPEPIEEPLVVPEGAWVLFARLPGEPRQASQEERRARGRLLAELHLAATATGIVAQRGGFALPAAVVGDPELEHWLRVHETAHPEEGGILRRCRDDAVSWFAGHPEPDVPRSVIHGDFAVWNLLYDGGRLTGLIDFEASHHTFQVADFVLSWRGYQDEVIRGYQEVRPLSELEREMIVPVYRAWMFLGLKRELAAHHDRGAPLDLTWQLTHIKRVTTRGHAG</sequence>
<dbReference type="InterPro" id="IPR011009">
    <property type="entry name" value="Kinase-like_dom_sf"/>
</dbReference>
<evidence type="ECO:0000259" key="1">
    <source>
        <dbReference type="Pfam" id="PF01636"/>
    </source>
</evidence>
<dbReference type="Pfam" id="PF01636">
    <property type="entry name" value="APH"/>
    <property type="match status" value="1"/>
</dbReference>
<proteinExistence type="predicted"/>
<dbReference type="Gene3D" id="3.90.1200.10">
    <property type="match status" value="1"/>
</dbReference>
<dbReference type="InterPro" id="IPR002575">
    <property type="entry name" value="Aminoglycoside_PTrfase"/>
</dbReference>
<dbReference type="SUPFAM" id="SSF56112">
    <property type="entry name" value="Protein kinase-like (PK-like)"/>
    <property type="match status" value="1"/>
</dbReference>
<reference evidence="2 3" key="1">
    <citation type="submission" date="2018-05" db="EMBL/GenBank/DDBJ databases">
        <title>Genomic Encyclopedia of Archaeal and Bacterial Type Strains, Phase II (KMG-II): from individual species to whole genera.</title>
        <authorList>
            <person name="Goeker M."/>
        </authorList>
    </citation>
    <scope>NUCLEOTIDE SEQUENCE [LARGE SCALE GENOMIC DNA]</scope>
    <source>
        <strain evidence="2 3">DSM 45184</strain>
    </source>
</reference>